<feature type="domain" description="Thiolase C-terminal" evidence="9">
    <location>
        <begin position="277"/>
        <end position="398"/>
    </location>
</feature>
<dbReference type="PANTHER" id="PTHR43853:SF2">
    <property type="entry name" value="3-OXOADIPYL-COA_3-OXO-5,6-DEHYDROSUBERYL-COA THIOLASE"/>
    <property type="match status" value="1"/>
</dbReference>
<feature type="domain" description="Thiolase N-terminal" evidence="8">
    <location>
        <begin position="4"/>
        <end position="268"/>
    </location>
</feature>
<protein>
    <recommendedName>
        <fullName evidence="5">acetyl-CoA C-acyltransferase</fullName>
        <ecNumber evidence="5">2.3.1.16</ecNumber>
    </recommendedName>
</protein>
<dbReference type="SUPFAM" id="SSF53901">
    <property type="entry name" value="Thiolase-like"/>
    <property type="match status" value="2"/>
</dbReference>
<accession>A0A1M3L6X8</accession>
<dbReference type="GO" id="GO:0010124">
    <property type="term" value="P:phenylacetate catabolic process"/>
    <property type="evidence" value="ECO:0007669"/>
    <property type="project" value="TreeGrafter"/>
</dbReference>
<evidence type="ECO:0000256" key="4">
    <source>
        <dbReference type="ARBA" id="ARBA00023315"/>
    </source>
</evidence>
<dbReference type="InterPro" id="IPR002155">
    <property type="entry name" value="Thiolase"/>
</dbReference>
<dbReference type="InterPro" id="IPR020617">
    <property type="entry name" value="Thiolase_C"/>
</dbReference>
<dbReference type="CDD" id="cd00751">
    <property type="entry name" value="thiolase"/>
    <property type="match status" value="1"/>
</dbReference>
<feature type="active site" description="Proton acceptor" evidence="6">
    <location>
        <position position="355"/>
    </location>
</feature>
<dbReference type="Pfam" id="PF02803">
    <property type="entry name" value="Thiolase_C"/>
    <property type="match status" value="1"/>
</dbReference>
<dbReference type="Gene3D" id="3.40.47.10">
    <property type="match status" value="1"/>
</dbReference>
<dbReference type="InterPro" id="IPR020610">
    <property type="entry name" value="Thiolase_AS"/>
</dbReference>
<keyword evidence="3 7" id="KW-0808">Transferase</keyword>
<evidence type="ECO:0000256" key="2">
    <source>
        <dbReference type="ARBA" id="ARBA00010982"/>
    </source>
</evidence>
<dbReference type="GO" id="GO:0005737">
    <property type="term" value="C:cytoplasm"/>
    <property type="evidence" value="ECO:0007669"/>
    <property type="project" value="UniProtKB-ARBA"/>
</dbReference>
<dbReference type="InterPro" id="IPR020616">
    <property type="entry name" value="Thiolase_N"/>
</dbReference>
<comment type="similarity">
    <text evidence="2 7">Belongs to the thiolase-like superfamily. Thiolase family.</text>
</comment>
<dbReference type="FunFam" id="3.40.47.10:FF:000010">
    <property type="entry name" value="Acetyl-CoA acetyltransferase (Thiolase)"/>
    <property type="match status" value="1"/>
</dbReference>
<evidence type="ECO:0000256" key="1">
    <source>
        <dbReference type="ARBA" id="ARBA00005189"/>
    </source>
</evidence>
<dbReference type="InterPro" id="IPR020615">
    <property type="entry name" value="Thiolase_acyl_enz_int_AS"/>
</dbReference>
<reference evidence="10 11" key="1">
    <citation type="submission" date="2016-09" db="EMBL/GenBank/DDBJ databases">
        <title>Genome-resolved meta-omics ties microbial dynamics to process performance in biotechnology for thiocyanate degradation.</title>
        <authorList>
            <person name="Kantor R.S."/>
            <person name="Huddy R.J."/>
            <person name="Iyer R."/>
            <person name="Thomas B.C."/>
            <person name="Brown C.T."/>
            <person name="Anantharaman K."/>
            <person name="Tringe S."/>
            <person name="Hettich R.L."/>
            <person name="Harrison S.T."/>
            <person name="Banfield J.F."/>
        </authorList>
    </citation>
    <scope>NUCLEOTIDE SEQUENCE [LARGE SCALE GENOMIC DNA]</scope>
    <source>
        <strain evidence="10">59-99</strain>
    </source>
</reference>
<dbReference type="AlphaFoldDB" id="A0A1M3L6X8"/>
<dbReference type="PANTHER" id="PTHR43853">
    <property type="entry name" value="3-KETOACYL-COA THIOLASE, PEROXISOMAL"/>
    <property type="match status" value="1"/>
</dbReference>
<name>A0A1M3L6X8_9BACT</name>
<organism evidence="10 11">
    <name type="scientific">Candidatus Kapaibacterium thiocyanatum</name>
    <dbReference type="NCBI Taxonomy" id="1895771"/>
    <lineage>
        <taxon>Bacteria</taxon>
        <taxon>Pseudomonadati</taxon>
        <taxon>Candidatus Kapaibacteriota</taxon>
        <taxon>Candidatus Kapaibacteriia</taxon>
        <taxon>Candidatus Kapaibacteriales</taxon>
        <taxon>Candidatus Kapaibacteriaceae</taxon>
        <taxon>Candidatus Kapaibacterium</taxon>
    </lineage>
</organism>
<dbReference type="STRING" id="1895771.BGO89_01770"/>
<dbReference type="InterPro" id="IPR016039">
    <property type="entry name" value="Thiolase-like"/>
</dbReference>
<dbReference type="PROSITE" id="PS00737">
    <property type="entry name" value="THIOLASE_2"/>
    <property type="match status" value="1"/>
</dbReference>
<evidence type="ECO:0000313" key="11">
    <source>
        <dbReference type="Proteomes" id="UP000184233"/>
    </source>
</evidence>
<evidence type="ECO:0000259" key="9">
    <source>
        <dbReference type="Pfam" id="PF02803"/>
    </source>
</evidence>
<dbReference type="GO" id="GO:0003988">
    <property type="term" value="F:acetyl-CoA C-acyltransferase activity"/>
    <property type="evidence" value="ECO:0007669"/>
    <property type="project" value="UniProtKB-EC"/>
</dbReference>
<dbReference type="PROSITE" id="PS00099">
    <property type="entry name" value="THIOLASE_3"/>
    <property type="match status" value="1"/>
</dbReference>
<evidence type="ECO:0000256" key="7">
    <source>
        <dbReference type="RuleBase" id="RU003557"/>
    </source>
</evidence>
<dbReference type="EC" id="2.3.1.16" evidence="5"/>
<evidence type="ECO:0000256" key="5">
    <source>
        <dbReference type="ARBA" id="ARBA00024073"/>
    </source>
</evidence>
<evidence type="ECO:0000259" key="8">
    <source>
        <dbReference type="Pfam" id="PF00108"/>
    </source>
</evidence>
<evidence type="ECO:0000256" key="3">
    <source>
        <dbReference type="ARBA" id="ARBA00022679"/>
    </source>
</evidence>
<gene>
    <name evidence="10" type="ORF">BGO89_01770</name>
</gene>
<comment type="caution">
    <text evidence="10">The sequence shown here is derived from an EMBL/GenBank/DDBJ whole genome shotgun (WGS) entry which is preliminary data.</text>
</comment>
<dbReference type="Proteomes" id="UP000184233">
    <property type="component" value="Unassembled WGS sequence"/>
</dbReference>
<dbReference type="PIRSF" id="PIRSF000429">
    <property type="entry name" value="Ac-CoA_Ac_transf"/>
    <property type="match status" value="1"/>
</dbReference>
<proteinExistence type="inferred from homology"/>
<feature type="active site" description="Acyl-thioester intermediate" evidence="6">
    <location>
        <position position="88"/>
    </location>
</feature>
<comment type="pathway">
    <text evidence="1">Lipid metabolism.</text>
</comment>
<evidence type="ECO:0000313" key="10">
    <source>
        <dbReference type="EMBL" id="OJX61328.1"/>
    </source>
</evidence>
<dbReference type="Pfam" id="PF00108">
    <property type="entry name" value="Thiolase_N"/>
    <property type="match status" value="1"/>
</dbReference>
<feature type="active site" description="Proton acceptor" evidence="6">
    <location>
        <position position="385"/>
    </location>
</feature>
<dbReference type="NCBIfam" id="TIGR01930">
    <property type="entry name" value="AcCoA-C-Actrans"/>
    <property type="match status" value="1"/>
</dbReference>
<dbReference type="GO" id="GO:0006635">
    <property type="term" value="P:fatty acid beta-oxidation"/>
    <property type="evidence" value="ECO:0007669"/>
    <property type="project" value="TreeGrafter"/>
</dbReference>
<dbReference type="InterPro" id="IPR020613">
    <property type="entry name" value="Thiolase_CS"/>
</dbReference>
<keyword evidence="4 7" id="KW-0012">Acyltransferase</keyword>
<evidence type="ECO:0000256" key="6">
    <source>
        <dbReference type="PIRSR" id="PIRSR000429-1"/>
    </source>
</evidence>
<dbReference type="PROSITE" id="PS00098">
    <property type="entry name" value="THIOLASE_1"/>
    <property type="match status" value="1"/>
</dbReference>
<dbReference type="EMBL" id="MKVH01000002">
    <property type="protein sequence ID" value="OJX61328.1"/>
    <property type="molecule type" value="Genomic_DNA"/>
</dbReference>
<sequence>MDSYIVSPLRTPVGKFGGALRTVRPDDLGALVIKAVVDRTSVALDAIDDVIMGCANQAGEDNRNVARMSALLAGLPDTVPGVTVNRLCASSLEAVIQASRAVRAGDANVIVAGGLESMTRAPYSMPKNVSGGAVFGNITAYDTALGWRYPNPAMEAMFPLEAMGETAENVAERWDIGREEQDAFALRSHQRAVAAQERGLYDDEIIPVVLPVKKGDPVVVAKDECPRQDTTLEKLAVLKPAFRKGGSVTPGNASSLNDGAAAMIIASEAALEKHALAPLARIIGNGAVGVDPRIMGIGPVGAIRMACERAGIRVADLGLVEINEAFAAQSIACIRDLELDTDIVNVNGGAIAIGHPLGMSGGRILGHLVREMHRRNVRYGAAALCIGVGQGLAVVVEKA</sequence>
<dbReference type="InterPro" id="IPR050215">
    <property type="entry name" value="Thiolase-like_sf_Thiolase"/>
</dbReference>